<name>A0ABU8W730_9BURK</name>
<dbReference type="InterPro" id="IPR000873">
    <property type="entry name" value="AMP-dep_synth/lig_dom"/>
</dbReference>
<evidence type="ECO:0000259" key="3">
    <source>
        <dbReference type="Pfam" id="PF13193"/>
    </source>
</evidence>
<proteinExistence type="predicted"/>
<feature type="region of interest" description="Disordered" evidence="1">
    <location>
        <begin position="1"/>
        <end position="27"/>
    </location>
</feature>
<reference evidence="4 5" key="1">
    <citation type="submission" date="2024-03" db="EMBL/GenBank/DDBJ databases">
        <title>Novel species of the genus Variovorax.</title>
        <authorList>
            <person name="Liu Q."/>
            <person name="Xin Y.-H."/>
        </authorList>
    </citation>
    <scope>NUCLEOTIDE SEQUENCE [LARGE SCALE GENOMIC DNA]</scope>
    <source>
        <strain evidence="4 5">KACC 18501</strain>
    </source>
</reference>
<evidence type="ECO:0000313" key="5">
    <source>
        <dbReference type="Proteomes" id="UP001363010"/>
    </source>
</evidence>
<dbReference type="RefSeq" id="WP_340366892.1">
    <property type="nucleotide sequence ID" value="NZ_JBBKZV010000026.1"/>
</dbReference>
<keyword evidence="5" id="KW-1185">Reference proteome</keyword>
<dbReference type="InterPro" id="IPR020845">
    <property type="entry name" value="AMP-binding_CS"/>
</dbReference>
<dbReference type="Pfam" id="PF13193">
    <property type="entry name" value="AMP-binding_C"/>
    <property type="match status" value="1"/>
</dbReference>
<dbReference type="PANTHER" id="PTHR43767:SF1">
    <property type="entry name" value="NONRIBOSOMAL PEPTIDE SYNTHASE PES1 (EUROFUNG)-RELATED"/>
    <property type="match status" value="1"/>
</dbReference>
<dbReference type="InterPro" id="IPR025110">
    <property type="entry name" value="AMP-bd_C"/>
</dbReference>
<dbReference type="EMBL" id="JBBKZV010000026">
    <property type="protein sequence ID" value="MEJ8825865.1"/>
    <property type="molecule type" value="Genomic_DNA"/>
</dbReference>
<dbReference type="GO" id="GO:0004467">
    <property type="term" value="F:long-chain fatty acid-CoA ligase activity"/>
    <property type="evidence" value="ECO:0007669"/>
    <property type="project" value="UniProtKB-EC"/>
</dbReference>
<feature type="domain" description="AMP-binding enzyme C-terminal" evidence="3">
    <location>
        <begin position="421"/>
        <end position="497"/>
    </location>
</feature>
<dbReference type="InterPro" id="IPR045851">
    <property type="entry name" value="AMP-bd_C_sf"/>
</dbReference>
<dbReference type="Gene3D" id="3.40.50.12780">
    <property type="entry name" value="N-terminal domain of ligase-like"/>
    <property type="match status" value="1"/>
</dbReference>
<comment type="caution">
    <text evidence="4">The sequence shown here is derived from an EMBL/GenBank/DDBJ whole genome shotgun (WGS) entry which is preliminary data.</text>
</comment>
<dbReference type="Proteomes" id="UP001363010">
    <property type="component" value="Unassembled WGS sequence"/>
</dbReference>
<dbReference type="CDD" id="cd17631">
    <property type="entry name" value="FACL_FadD13-like"/>
    <property type="match status" value="1"/>
</dbReference>
<gene>
    <name evidence="4" type="ORF">WKW80_28170</name>
</gene>
<feature type="domain" description="AMP-dependent synthetase/ligase" evidence="2">
    <location>
        <begin position="7"/>
        <end position="371"/>
    </location>
</feature>
<accession>A0ABU8W730</accession>
<dbReference type="NCBIfam" id="NF004837">
    <property type="entry name" value="PRK06187.1"/>
    <property type="match status" value="1"/>
</dbReference>
<sequence length="516" mass="56702">MQLTQSLRRSAQLFPRRTSTVNGERRRTWSETANRVARLAGGIAAMGVQPGERVMVLASNSDRYIETVYAVLWAGCVVVPANTRWAPAEHAYALQDSVPALFMVDQDFVDMARKLPGVDARRTIYMGDDAQAELVSYEALIADNAPLPDRASEGDVMACIMYTGGTTGFPKGVMLSHDNLALAPMSFALECPYEQDTVFLHVAPMFHLAALSSMFSYTSAGATQIVAPRFDPALICNMIAEEKINMTLMVPTMIDFIDRYLQAVPTDVSSLRKLIYGAAPISEGLLRRVMKSLPNVQFYQGYGQTEMSGGVVVLRPEFHAVEGPDARLLRSAGRAGIGVDVRIVDEEMNEVPRGTVGEIAARGSTVMLGYWNKPEQTRAAIVDGWLRSGDAGYMDEDGFVFIVDRMKDMIVSGGENVYSAEVENALSRHPAVLECAVIGVPHEKWGEAVHAELRLRDGFEVDEEALLAHCGELIAGYKRPRSFNFRKDPLPLSAAGKILKNELRKPYWEGQGRSIA</sequence>
<dbReference type="SUPFAM" id="SSF56801">
    <property type="entry name" value="Acetyl-CoA synthetase-like"/>
    <property type="match status" value="1"/>
</dbReference>
<evidence type="ECO:0000256" key="1">
    <source>
        <dbReference type="SAM" id="MobiDB-lite"/>
    </source>
</evidence>
<evidence type="ECO:0000313" key="4">
    <source>
        <dbReference type="EMBL" id="MEJ8825865.1"/>
    </source>
</evidence>
<organism evidence="4 5">
    <name type="scientific">Variovorax humicola</name>
    <dbReference type="NCBI Taxonomy" id="1769758"/>
    <lineage>
        <taxon>Bacteria</taxon>
        <taxon>Pseudomonadati</taxon>
        <taxon>Pseudomonadota</taxon>
        <taxon>Betaproteobacteria</taxon>
        <taxon>Burkholderiales</taxon>
        <taxon>Comamonadaceae</taxon>
        <taxon>Variovorax</taxon>
    </lineage>
</organism>
<dbReference type="EC" id="6.2.1.3" evidence="4"/>
<dbReference type="PROSITE" id="PS00455">
    <property type="entry name" value="AMP_BINDING"/>
    <property type="match status" value="1"/>
</dbReference>
<dbReference type="Pfam" id="PF00501">
    <property type="entry name" value="AMP-binding"/>
    <property type="match status" value="1"/>
</dbReference>
<dbReference type="InterPro" id="IPR050237">
    <property type="entry name" value="ATP-dep_AMP-bd_enzyme"/>
</dbReference>
<dbReference type="PANTHER" id="PTHR43767">
    <property type="entry name" value="LONG-CHAIN-FATTY-ACID--COA LIGASE"/>
    <property type="match status" value="1"/>
</dbReference>
<dbReference type="InterPro" id="IPR042099">
    <property type="entry name" value="ANL_N_sf"/>
</dbReference>
<dbReference type="Gene3D" id="3.30.300.30">
    <property type="match status" value="1"/>
</dbReference>
<protein>
    <submittedName>
        <fullName evidence="4">Long-chain-fatty-acid--CoA ligase</fullName>
        <ecNumber evidence="4">6.2.1.3</ecNumber>
    </submittedName>
</protein>
<evidence type="ECO:0000259" key="2">
    <source>
        <dbReference type="Pfam" id="PF00501"/>
    </source>
</evidence>
<keyword evidence="4" id="KW-0436">Ligase</keyword>